<dbReference type="CDD" id="cd02800">
    <property type="entry name" value="tRNA_bind_EcMetRS_like"/>
    <property type="match status" value="1"/>
</dbReference>
<evidence type="ECO:0000313" key="18">
    <source>
        <dbReference type="EMBL" id="BET26409.1"/>
    </source>
</evidence>
<feature type="binding site" evidence="16">
    <location>
        <position position="159"/>
    </location>
    <ligand>
        <name>Zn(2+)</name>
        <dbReference type="ChEBI" id="CHEBI:29105"/>
    </ligand>
</feature>
<comment type="function">
    <text evidence="1 16">Is required not only for elongation of protein synthesis but also for the initiation of all mRNA translation through initiator tRNA(fMet) aminoacylation.</text>
</comment>
<evidence type="ECO:0000256" key="11">
    <source>
        <dbReference type="ARBA" id="ARBA00022840"/>
    </source>
</evidence>
<dbReference type="InterPro" id="IPR041872">
    <property type="entry name" value="Anticodon_Met"/>
</dbReference>
<dbReference type="InterPro" id="IPR015413">
    <property type="entry name" value="Methionyl/Leucyl_tRNA_Synth"/>
</dbReference>
<keyword evidence="19" id="KW-1185">Reference proteome</keyword>
<evidence type="ECO:0000256" key="7">
    <source>
        <dbReference type="ARBA" id="ARBA00022598"/>
    </source>
</evidence>
<dbReference type="NCBIfam" id="NF001100">
    <property type="entry name" value="PRK00133.1"/>
    <property type="match status" value="1"/>
</dbReference>
<evidence type="ECO:0000256" key="12">
    <source>
        <dbReference type="ARBA" id="ARBA00022884"/>
    </source>
</evidence>
<keyword evidence="14 16" id="KW-0030">Aminoacyl-tRNA synthetase</keyword>
<dbReference type="EMBL" id="AP028947">
    <property type="protein sequence ID" value="BET26409.1"/>
    <property type="molecule type" value="Genomic_DNA"/>
</dbReference>
<keyword evidence="7 16" id="KW-0436">Ligase</keyword>
<dbReference type="Gene3D" id="2.40.50.140">
    <property type="entry name" value="Nucleic acid-binding proteins"/>
    <property type="match status" value="1"/>
</dbReference>
<keyword evidence="13 16" id="KW-0648">Protein biosynthesis</keyword>
<dbReference type="PRINTS" id="PR01041">
    <property type="entry name" value="TRNASYNTHMET"/>
</dbReference>
<dbReference type="CDD" id="cd07957">
    <property type="entry name" value="Anticodon_Ia_Met"/>
    <property type="match status" value="1"/>
</dbReference>
<dbReference type="NCBIfam" id="TIGR00399">
    <property type="entry name" value="metG_C_term"/>
    <property type="match status" value="1"/>
</dbReference>
<accession>A0AA86J3E4</accession>
<evidence type="ECO:0000256" key="3">
    <source>
        <dbReference type="ARBA" id="ARBA00008258"/>
    </source>
</evidence>
<comment type="subcellular location">
    <subcellularLocation>
        <location evidence="2 16">Cytoplasm</location>
    </subcellularLocation>
</comment>
<name>A0AA86J3E4_9BURK</name>
<keyword evidence="6 16" id="KW-0820">tRNA-binding</keyword>
<keyword evidence="5 16" id="KW-0963">Cytoplasm</keyword>
<evidence type="ECO:0000259" key="17">
    <source>
        <dbReference type="PROSITE" id="PS50886"/>
    </source>
</evidence>
<sequence length="695" mass="77782">MTRRILVTSALPYANGAIHLGHLVEYIQTDIWVRFQKMQNHEVYYVCADDTHGTPVMLRAQSEGISPEELIARVSTEHQRDFASFHVGFDNYYSTNAPENKAHCETIYTRLRDAGLIQTRSVEQFYDPVKEMFLPDRFIKGECPKCGAKDQYGDSCEVCGATYQPTELKNAYSTVSGAAPIRKSSDHYFFKLSDPRCENFLRQWTQSPGRLQVEASRKMQEWLGEEGSGKLADWDISRDAPYFGFEIPDAPGKYFYVWLDAPVGYFASFQNLCERIGVDYQEFLKADTNTEMIHFIGKDILYFHALFWPAMLEFAGLRTPTKVNAHGFLTVDGAKMSKSRGTFITAESYIKQGLNPEWLRYYFAAKLNSTMEDLDLSFSDFTARVNSDLVGKYINIASRSAGFLVKNFEGRVLDSAMTHPLLLELRAQAAAISEFYNEREYGKAIREVMACADKVNAYVDQEKPWELAKNADKQAELQTACSICLEAFRLFTLYLKPVLPVLAGNAEIILGISPMTWADVDTPLRNDTPVQAFKHLMQRVDQKQIDALVEANKQSLTPAAPATVKTEIKKSAKEKDTAPASAVSGEHISIDDFAKIDLRIGLVKECKAVEGSTKLLQLTVDLGEEKPRNIFSGIAAHYQPESLQGQFVVVVANLAPRKMKFGMSEGMVLCAASDNDSALSTLTALGQLTPGMKIS</sequence>
<dbReference type="GO" id="GO:0005524">
    <property type="term" value="F:ATP binding"/>
    <property type="evidence" value="ECO:0007669"/>
    <property type="project" value="UniProtKB-UniRule"/>
</dbReference>
<dbReference type="GO" id="GO:0006431">
    <property type="term" value="P:methionyl-tRNA aminoacylation"/>
    <property type="evidence" value="ECO:0007669"/>
    <property type="project" value="UniProtKB-UniRule"/>
</dbReference>
<feature type="short sequence motif" description="'HIGH' region" evidence="16">
    <location>
        <begin position="12"/>
        <end position="22"/>
    </location>
</feature>
<dbReference type="SUPFAM" id="SSF47323">
    <property type="entry name" value="Anticodon-binding domain of a subclass of class I aminoacyl-tRNA synthetases"/>
    <property type="match status" value="1"/>
</dbReference>
<dbReference type="InterPro" id="IPR004495">
    <property type="entry name" value="Met-tRNA-synth_bsu_C"/>
</dbReference>
<keyword evidence="12 16" id="KW-0694">RNA-binding</keyword>
<dbReference type="HAMAP" id="MF_00098">
    <property type="entry name" value="Met_tRNA_synth_type1"/>
    <property type="match status" value="1"/>
</dbReference>
<dbReference type="KEGG" id="lto:RGQ30_19100"/>
<evidence type="ECO:0000256" key="9">
    <source>
        <dbReference type="ARBA" id="ARBA00022741"/>
    </source>
</evidence>
<evidence type="ECO:0000256" key="5">
    <source>
        <dbReference type="ARBA" id="ARBA00022490"/>
    </source>
</evidence>
<dbReference type="CDD" id="cd00814">
    <property type="entry name" value="MetRS_core"/>
    <property type="match status" value="1"/>
</dbReference>
<dbReference type="GO" id="GO:0004825">
    <property type="term" value="F:methionine-tRNA ligase activity"/>
    <property type="evidence" value="ECO:0007669"/>
    <property type="project" value="UniProtKB-UniRule"/>
</dbReference>
<reference evidence="18 19" key="1">
    <citation type="submission" date="2023-10" db="EMBL/GenBank/DDBJ databases">
        <title>Complete Genome Sequence of Limnobacter thiooxidans CS-K2T, Isolated from freshwater lake sediments in Bavaria, Germany.</title>
        <authorList>
            <person name="Naruki M."/>
            <person name="Watanabe A."/>
            <person name="Warashina T."/>
            <person name="Morita T."/>
            <person name="Arakawa K."/>
        </authorList>
    </citation>
    <scope>NUCLEOTIDE SEQUENCE [LARGE SCALE GENOMIC DNA]</scope>
    <source>
        <strain evidence="18 19">CS-K2</strain>
    </source>
</reference>
<evidence type="ECO:0000313" key="19">
    <source>
        <dbReference type="Proteomes" id="UP001329151"/>
    </source>
</evidence>
<dbReference type="SUPFAM" id="SSF50249">
    <property type="entry name" value="Nucleic acid-binding proteins"/>
    <property type="match status" value="1"/>
</dbReference>
<gene>
    <name evidence="16 18" type="primary">metG</name>
    <name evidence="18" type="ORF">RGQ30_19100</name>
</gene>
<dbReference type="PANTHER" id="PTHR45765">
    <property type="entry name" value="METHIONINE--TRNA LIGASE"/>
    <property type="match status" value="1"/>
</dbReference>
<dbReference type="PANTHER" id="PTHR45765:SF1">
    <property type="entry name" value="METHIONINE--TRNA LIGASE, CYTOPLASMIC"/>
    <property type="match status" value="1"/>
</dbReference>
<dbReference type="FunFam" id="2.40.50.140:FF:000042">
    <property type="entry name" value="Methionine--tRNA ligase"/>
    <property type="match status" value="1"/>
</dbReference>
<dbReference type="SUPFAM" id="SSF57770">
    <property type="entry name" value="Methionyl-tRNA synthetase (MetRS), Zn-domain"/>
    <property type="match status" value="1"/>
</dbReference>
<evidence type="ECO:0000256" key="10">
    <source>
        <dbReference type="ARBA" id="ARBA00022833"/>
    </source>
</evidence>
<dbReference type="RefSeq" id="WP_130556115.1">
    <property type="nucleotide sequence ID" value="NZ_AP028947.1"/>
</dbReference>
<dbReference type="GO" id="GO:0005829">
    <property type="term" value="C:cytosol"/>
    <property type="evidence" value="ECO:0007669"/>
    <property type="project" value="TreeGrafter"/>
</dbReference>
<dbReference type="InterPro" id="IPR012340">
    <property type="entry name" value="NA-bd_OB-fold"/>
</dbReference>
<evidence type="ECO:0000256" key="1">
    <source>
        <dbReference type="ARBA" id="ARBA00003314"/>
    </source>
</evidence>
<feature type="binding site" evidence="16">
    <location>
        <position position="143"/>
    </location>
    <ligand>
        <name>Zn(2+)</name>
        <dbReference type="ChEBI" id="CHEBI:29105"/>
    </ligand>
</feature>
<dbReference type="PROSITE" id="PS50886">
    <property type="entry name" value="TRBD"/>
    <property type="match status" value="1"/>
</dbReference>
<comment type="similarity">
    <text evidence="3 16">Belongs to the class-I aminoacyl-tRNA synthetase family. MetG type 1 subfamily.</text>
</comment>
<dbReference type="AlphaFoldDB" id="A0AA86J3E4"/>
<keyword evidence="10 16" id="KW-0862">Zinc</keyword>
<dbReference type="InterPro" id="IPR014758">
    <property type="entry name" value="Met-tRNA_synth"/>
</dbReference>
<dbReference type="Pfam" id="PF01588">
    <property type="entry name" value="tRNA_bind"/>
    <property type="match status" value="1"/>
</dbReference>
<dbReference type="Pfam" id="PF09334">
    <property type="entry name" value="tRNA-synt_1g"/>
    <property type="match status" value="1"/>
</dbReference>
<evidence type="ECO:0000256" key="2">
    <source>
        <dbReference type="ARBA" id="ARBA00004496"/>
    </source>
</evidence>
<comment type="catalytic activity">
    <reaction evidence="15 16">
        <text>tRNA(Met) + L-methionine + ATP = L-methionyl-tRNA(Met) + AMP + diphosphate</text>
        <dbReference type="Rhea" id="RHEA:13481"/>
        <dbReference type="Rhea" id="RHEA-COMP:9667"/>
        <dbReference type="Rhea" id="RHEA-COMP:9698"/>
        <dbReference type="ChEBI" id="CHEBI:30616"/>
        <dbReference type="ChEBI" id="CHEBI:33019"/>
        <dbReference type="ChEBI" id="CHEBI:57844"/>
        <dbReference type="ChEBI" id="CHEBI:78442"/>
        <dbReference type="ChEBI" id="CHEBI:78530"/>
        <dbReference type="ChEBI" id="CHEBI:456215"/>
        <dbReference type="EC" id="6.1.1.10"/>
    </reaction>
</comment>
<evidence type="ECO:0000256" key="16">
    <source>
        <dbReference type="HAMAP-Rule" id="MF_00098"/>
    </source>
</evidence>
<dbReference type="InterPro" id="IPR002547">
    <property type="entry name" value="tRNA-bd_dom"/>
</dbReference>
<feature type="domain" description="TRNA-binding" evidence="17">
    <location>
        <begin position="592"/>
        <end position="695"/>
    </location>
</feature>
<feature type="binding site" evidence="16">
    <location>
        <position position="338"/>
    </location>
    <ligand>
        <name>ATP</name>
        <dbReference type="ChEBI" id="CHEBI:30616"/>
    </ligand>
</feature>
<evidence type="ECO:0000256" key="13">
    <source>
        <dbReference type="ARBA" id="ARBA00022917"/>
    </source>
</evidence>
<comment type="subunit">
    <text evidence="4 16">Homodimer.</text>
</comment>
<dbReference type="FunFam" id="2.20.28.20:FF:000001">
    <property type="entry name" value="Methionine--tRNA ligase"/>
    <property type="match status" value="1"/>
</dbReference>
<evidence type="ECO:0000256" key="6">
    <source>
        <dbReference type="ARBA" id="ARBA00022555"/>
    </source>
</evidence>
<dbReference type="GO" id="GO:0000049">
    <property type="term" value="F:tRNA binding"/>
    <property type="evidence" value="ECO:0007669"/>
    <property type="project" value="UniProtKB-UniRule"/>
</dbReference>
<dbReference type="Gene3D" id="3.40.50.620">
    <property type="entry name" value="HUPs"/>
    <property type="match status" value="1"/>
</dbReference>
<dbReference type="InterPro" id="IPR014729">
    <property type="entry name" value="Rossmann-like_a/b/a_fold"/>
</dbReference>
<keyword evidence="8 16" id="KW-0479">Metal-binding</keyword>
<dbReference type="InterPro" id="IPR033911">
    <property type="entry name" value="MetRS_core"/>
</dbReference>
<dbReference type="InterPro" id="IPR023458">
    <property type="entry name" value="Met-tRNA_ligase_1"/>
</dbReference>
<comment type="cofactor">
    <cofactor evidence="16">
        <name>Zn(2+)</name>
        <dbReference type="ChEBI" id="CHEBI:29105"/>
    </cofactor>
    <text evidence="16">Binds 1 zinc ion per subunit.</text>
</comment>
<evidence type="ECO:0000256" key="15">
    <source>
        <dbReference type="ARBA" id="ARBA00047364"/>
    </source>
</evidence>
<keyword evidence="11 16" id="KW-0067">ATP-binding</keyword>
<keyword evidence="9 16" id="KW-0547">Nucleotide-binding</keyword>
<proteinExistence type="inferred from homology"/>
<evidence type="ECO:0000256" key="8">
    <source>
        <dbReference type="ARBA" id="ARBA00022723"/>
    </source>
</evidence>
<dbReference type="Pfam" id="PF19303">
    <property type="entry name" value="Anticodon_3"/>
    <property type="match status" value="1"/>
</dbReference>
<organism evidence="18 19">
    <name type="scientific">Limnobacter thiooxidans</name>
    <dbReference type="NCBI Taxonomy" id="131080"/>
    <lineage>
        <taxon>Bacteria</taxon>
        <taxon>Pseudomonadati</taxon>
        <taxon>Pseudomonadota</taxon>
        <taxon>Betaproteobacteria</taxon>
        <taxon>Burkholderiales</taxon>
        <taxon>Burkholderiaceae</taxon>
        <taxon>Limnobacter</taxon>
    </lineage>
</organism>
<dbReference type="PROSITE" id="PS00178">
    <property type="entry name" value="AA_TRNA_LIGASE_I"/>
    <property type="match status" value="1"/>
</dbReference>
<feature type="binding site" evidence="16">
    <location>
        <position position="156"/>
    </location>
    <ligand>
        <name>Zn(2+)</name>
        <dbReference type="ChEBI" id="CHEBI:29105"/>
    </ligand>
</feature>
<dbReference type="NCBIfam" id="TIGR00398">
    <property type="entry name" value="metG"/>
    <property type="match status" value="1"/>
</dbReference>
<evidence type="ECO:0000256" key="4">
    <source>
        <dbReference type="ARBA" id="ARBA00011738"/>
    </source>
</evidence>
<feature type="short sequence motif" description="'KMSKS' region" evidence="16">
    <location>
        <begin position="335"/>
        <end position="339"/>
    </location>
</feature>
<protein>
    <recommendedName>
        <fullName evidence="16">Methionine--tRNA ligase</fullName>
        <ecNumber evidence="16">6.1.1.10</ecNumber>
    </recommendedName>
    <alternativeName>
        <fullName evidence="16">Methionyl-tRNA synthetase</fullName>
        <shortName evidence="16">MetRS</shortName>
    </alternativeName>
</protein>
<dbReference type="GO" id="GO:0046872">
    <property type="term" value="F:metal ion binding"/>
    <property type="evidence" value="ECO:0007669"/>
    <property type="project" value="UniProtKB-KW"/>
</dbReference>
<dbReference type="EC" id="6.1.1.10" evidence="16"/>
<feature type="binding site" evidence="16">
    <location>
        <position position="146"/>
    </location>
    <ligand>
        <name>Zn(2+)</name>
        <dbReference type="ChEBI" id="CHEBI:29105"/>
    </ligand>
</feature>
<dbReference type="InterPro" id="IPR009080">
    <property type="entry name" value="tRNAsynth_Ia_anticodon-bd"/>
</dbReference>
<dbReference type="InterPro" id="IPR029038">
    <property type="entry name" value="MetRS_Zn"/>
</dbReference>
<dbReference type="SUPFAM" id="SSF52374">
    <property type="entry name" value="Nucleotidylyl transferase"/>
    <property type="match status" value="1"/>
</dbReference>
<dbReference type="Gene3D" id="2.20.28.20">
    <property type="entry name" value="Methionyl-tRNA synthetase, Zn-domain"/>
    <property type="match status" value="1"/>
</dbReference>
<evidence type="ECO:0000256" key="14">
    <source>
        <dbReference type="ARBA" id="ARBA00023146"/>
    </source>
</evidence>
<dbReference type="Proteomes" id="UP001329151">
    <property type="component" value="Chromosome"/>
</dbReference>
<dbReference type="InterPro" id="IPR001412">
    <property type="entry name" value="aa-tRNA-synth_I_CS"/>
</dbReference>
<dbReference type="Gene3D" id="1.10.730.10">
    <property type="entry name" value="Isoleucyl-tRNA Synthetase, Domain 1"/>
    <property type="match status" value="1"/>
</dbReference>